<gene>
    <name evidence="2" type="ORF">ISF6_3094</name>
</gene>
<evidence type="ECO:0000256" key="1">
    <source>
        <dbReference type="SAM" id="MobiDB-lite"/>
    </source>
</evidence>
<reference evidence="3" key="1">
    <citation type="submission" date="2015-07" db="EMBL/GenBank/DDBJ databases">
        <title>Discovery of a poly(ethylene terephthalate assimilation.</title>
        <authorList>
            <person name="Yoshida S."/>
            <person name="Hiraga K."/>
            <person name="Takehana T."/>
            <person name="Taniguchi I."/>
            <person name="Yamaji H."/>
            <person name="Maeda Y."/>
            <person name="Toyohara K."/>
            <person name="Miyamoto K."/>
            <person name="Kimura Y."/>
            <person name="Oda K."/>
        </authorList>
    </citation>
    <scope>NUCLEOTIDE SEQUENCE [LARGE SCALE GENOMIC DNA]</scope>
    <source>
        <strain evidence="3">NBRC 110686 / TISTR 2288 / 201-F6</strain>
    </source>
</reference>
<dbReference type="EMBL" id="BBYR01000044">
    <property type="protein sequence ID" value="GAP37239.1"/>
    <property type="molecule type" value="Genomic_DNA"/>
</dbReference>
<feature type="region of interest" description="Disordered" evidence="1">
    <location>
        <begin position="50"/>
        <end position="74"/>
    </location>
</feature>
<dbReference type="RefSeq" id="WP_231638175.1">
    <property type="nucleotide sequence ID" value="NZ_BBYR01000044.1"/>
</dbReference>
<accession>A0A0K8P3V8</accession>
<organism evidence="2 3">
    <name type="scientific">Piscinibacter sakaiensis</name>
    <name type="common">Ideonella sakaiensis</name>
    <dbReference type="NCBI Taxonomy" id="1547922"/>
    <lineage>
        <taxon>Bacteria</taxon>
        <taxon>Pseudomonadati</taxon>
        <taxon>Pseudomonadota</taxon>
        <taxon>Betaproteobacteria</taxon>
        <taxon>Burkholderiales</taxon>
        <taxon>Sphaerotilaceae</taxon>
        <taxon>Piscinibacter</taxon>
    </lineage>
</organism>
<sequence length="246" mass="24644">MMRAHWVGGLLGLVVGAAGGWALARLAPPAGGAVGGSVMAAADPGPDAVRAADPAAARGPAGPGASAACPAAAPAPIPSPPPACPPALAAAAGPAPAASRGAGAVALPPAAPAVPEPFPLSKEHAQILQAPDERPTLPQLHRQLLDEPRDADWAAATEELLRRDLAAANQAGDFDIPTIQCRQTLCEVLAFGNSPAAIQRWQAAMQERSGAWREAAGLVGNSLSITSAGGRAVIVGILERRPPRRP</sequence>
<protein>
    <submittedName>
        <fullName evidence="2">Uncharacterized protein</fullName>
    </submittedName>
</protein>
<proteinExistence type="predicted"/>
<dbReference type="STRING" id="1547922.ISF6_3094"/>
<name>A0A0K8P3V8_PISS1</name>
<reference evidence="2 3" key="2">
    <citation type="journal article" date="2016" name="Science">
        <title>A bacterium that degrades and assimilates poly(ethylene terephthalate).</title>
        <authorList>
            <person name="Yoshida S."/>
            <person name="Hiraga K."/>
            <person name="Takehana T."/>
            <person name="Taniguchi I."/>
            <person name="Yamaji H."/>
            <person name="Maeda Y."/>
            <person name="Toyohara K."/>
            <person name="Miyamoto K."/>
            <person name="Kimura Y."/>
            <person name="Oda K."/>
        </authorList>
    </citation>
    <scope>NUCLEOTIDE SEQUENCE [LARGE SCALE GENOMIC DNA]</scope>
    <source>
        <strain evidence="3">NBRC 110686 / TISTR 2288 / 201-F6</strain>
    </source>
</reference>
<comment type="caution">
    <text evidence="2">The sequence shown here is derived from an EMBL/GenBank/DDBJ whole genome shotgun (WGS) entry which is preliminary data.</text>
</comment>
<dbReference type="Proteomes" id="UP000037660">
    <property type="component" value="Unassembled WGS sequence"/>
</dbReference>
<evidence type="ECO:0000313" key="3">
    <source>
        <dbReference type="Proteomes" id="UP000037660"/>
    </source>
</evidence>
<dbReference type="AlphaFoldDB" id="A0A0K8P3V8"/>
<feature type="compositionally biased region" description="Low complexity" evidence="1">
    <location>
        <begin position="50"/>
        <end position="72"/>
    </location>
</feature>
<evidence type="ECO:0000313" key="2">
    <source>
        <dbReference type="EMBL" id="GAP37239.1"/>
    </source>
</evidence>
<keyword evidence="3" id="KW-1185">Reference proteome</keyword>